<feature type="region of interest" description="Disordered" evidence="1">
    <location>
        <begin position="127"/>
        <end position="151"/>
    </location>
</feature>
<organism evidence="2 3">
    <name type="scientific">Gigaspora margarita</name>
    <dbReference type="NCBI Taxonomy" id="4874"/>
    <lineage>
        <taxon>Eukaryota</taxon>
        <taxon>Fungi</taxon>
        <taxon>Fungi incertae sedis</taxon>
        <taxon>Mucoromycota</taxon>
        <taxon>Glomeromycotina</taxon>
        <taxon>Glomeromycetes</taxon>
        <taxon>Diversisporales</taxon>
        <taxon>Gigasporaceae</taxon>
        <taxon>Gigaspora</taxon>
    </lineage>
</organism>
<name>A0ABN7VW00_GIGMA</name>
<protein>
    <submittedName>
        <fullName evidence="2">12806_t:CDS:1</fullName>
    </submittedName>
</protein>
<dbReference type="Proteomes" id="UP000789901">
    <property type="component" value="Unassembled WGS sequence"/>
</dbReference>
<evidence type="ECO:0000256" key="1">
    <source>
        <dbReference type="SAM" id="MobiDB-lite"/>
    </source>
</evidence>
<accession>A0ABN7VW00</accession>
<gene>
    <name evidence="2" type="ORF">GMARGA_LOCUS23340</name>
</gene>
<reference evidence="2 3" key="1">
    <citation type="submission" date="2021-06" db="EMBL/GenBank/DDBJ databases">
        <authorList>
            <person name="Kallberg Y."/>
            <person name="Tangrot J."/>
            <person name="Rosling A."/>
        </authorList>
    </citation>
    <scope>NUCLEOTIDE SEQUENCE [LARGE SCALE GENOMIC DNA]</scope>
    <source>
        <strain evidence="2 3">120-4 pot B 10/14</strain>
    </source>
</reference>
<dbReference type="EMBL" id="CAJVQB010023514">
    <property type="protein sequence ID" value="CAG8802075.1"/>
    <property type="molecule type" value="Genomic_DNA"/>
</dbReference>
<comment type="caution">
    <text evidence="2">The sequence shown here is derived from an EMBL/GenBank/DDBJ whole genome shotgun (WGS) entry which is preliminary data.</text>
</comment>
<sequence>MTENKKDKCVVFVYYQKSIDVPVGPEKIVDDEPRLAKAKKNEIIRNWKKNQELDDEIKGSTDQENMEKLKDDKPKLVLKGEALKQACNSWIERVTQFRRTIEWNEDEKSKERNSYLNSHDLHINLAETEKSANTEICTSNPEEPLSRKGKI</sequence>
<evidence type="ECO:0000313" key="3">
    <source>
        <dbReference type="Proteomes" id="UP000789901"/>
    </source>
</evidence>
<proteinExistence type="predicted"/>
<feature type="non-terminal residue" evidence="2">
    <location>
        <position position="151"/>
    </location>
</feature>
<keyword evidence="3" id="KW-1185">Reference proteome</keyword>
<evidence type="ECO:0000313" key="2">
    <source>
        <dbReference type="EMBL" id="CAG8802075.1"/>
    </source>
</evidence>